<dbReference type="SMART" id="SM00644">
    <property type="entry name" value="Ami_2"/>
    <property type="match status" value="1"/>
</dbReference>
<dbReference type="GO" id="GO:0071555">
    <property type="term" value="P:cell wall organization"/>
    <property type="evidence" value="ECO:0007669"/>
    <property type="project" value="UniProtKB-KW"/>
</dbReference>
<dbReference type="Proteomes" id="UP000679691">
    <property type="component" value="Unassembled WGS sequence"/>
</dbReference>
<dbReference type="InterPro" id="IPR002502">
    <property type="entry name" value="Amidase_domain"/>
</dbReference>
<sequence>MAQQADTLQIEQRPITWNEEREQLSIEYLKNRHGIAQNSAIIKPTMVVVHWTAVMSLDRTFQVFDPVKLPARPELQKVSPLNVSAQFLVDRDGHIVQVLPDSVFARHTIGLNYCAIGIENIGSDKYPLTPAQLAANTKLIHHLAAKYPIQYVIGHHEYQAFKNTPLWKETDPTYITQKSDPGKNFMMQLRGNLSELQLKEIPVL</sequence>
<keyword evidence="3" id="KW-0378">Hydrolase</keyword>
<dbReference type="InterPro" id="IPR036505">
    <property type="entry name" value="Amidase/PGRP_sf"/>
</dbReference>
<dbReference type="SUPFAM" id="SSF55846">
    <property type="entry name" value="N-acetylmuramoyl-L-alanine amidase-like"/>
    <property type="match status" value="1"/>
</dbReference>
<dbReference type="GO" id="GO:0009253">
    <property type="term" value="P:peptidoglycan catabolic process"/>
    <property type="evidence" value="ECO:0007669"/>
    <property type="project" value="InterPro"/>
</dbReference>
<keyword evidence="7" id="KW-1185">Reference proteome</keyword>
<comment type="catalytic activity">
    <reaction evidence="1">
        <text>Hydrolyzes the link between N-acetylmuramoyl residues and L-amino acid residues in certain cell-wall glycopeptides.</text>
        <dbReference type="EC" id="3.5.1.28"/>
    </reaction>
</comment>
<evidence type="ECO:0000256" key="4">
    <source>
        <dbReference type="ARBA" id="ARBA00023316"/>
    </source>
</evidence>
<evidence type="ECO:0000256" key="2">
    <source>
        <dbReference type="ARBA" id="ARBA00011901"/>
    </source>
</evidence>
<reference evidence="6" key="1">
    <citation type="submission" date="2021-03" db="EMBL/GenBank/DDBJ databases">
        <authorList>
            <person name="Lu T."/>
            <person name="Wang Q."/>
            <person name="Han X."/>
        </authorList>
    </citation>
    <scope>NUCLEOTIDE SEQUENCE</scope>
    <source>
        <strain evidence="6">WQ 2009</strain>
    </source>
</reference>
<proteinExistence type="predicted"/>
<organism evidence="6 7">
    <name type="scientific">Rhinopithecimicrobium faecis</name>
    <dbReference type="NCBI Taxonomy" id="2820698"/>
    <lineage>
        <taxon>Bacteria</taxon>
        <taxon>Pseudomonadati</taxon>
        <taxon>Bacteroidota</taxon>
        <taxon>Sphingobacteriia</taxon>
        <taxon>Sphingobacteriales</taxon>
        <taxon>Sphingobacteriaceae</taxon>
        <taxon>Rhinopithecimicrobium</taxon>
    </lineage>
</organism>
<keyword evidence="4" id="KW-0961">Cell wall biogenesis/degradation</keyword>
<name>A0A8T4H8I6_9SPHI</name>
<accession>A0A8T4H8I6</accession>
<evidence type="ECO:0000313" key="6">
    <source>
        <dbReference type="EMBL" id="MBP3943372.1"/>
    </source>
</evidence>
<evidence type="ECO:0000259" key="5">
    <source>
        <dbReference type="SMART" id="SM00644"/>
    </source>
</evidence>
<dbReference type="PANTHER" id="PTHR30417">
    <property type="entry name" value="N-ACETYLMURAMOYL-L-ALANINE AMIDASE AMID"/>
    <property type="match status" value="1"/>
</dbReference>
<dbReference type="InterPro" id="IPR051206">
    <property type="entry name" value="NAMLAA_amidase_2"/>
</dbReference>
<dbReference type="EC" id="3.5.1.28" evidence="2"/>
<protein>
    <recommendedName>
        <fullName evidence="2">N-acetylmuramoyl-L-alanine amidase</fullName>
        <ecNumber evidence="2">3.5.1.28</ecNumber>
    </recommendedName>
</protein>
<dbReference type="EMBL" id="JAGKSB010000007">
    <property type="protein sequence ID" value="MBP3943372.1"/>
    <property type="molecule type" value="Genomic_DNA"/>
</dbReference>
<gene>
    <name evidence="6" type="ORF">J5U18_07330</name>
</gene>
<dbReference type="Gene3D" id="3.40.80.10">
    <property type="entry name" value="Peptidoglycan recognition protein-like"/>
    <property type="match status" value="1"/>
</dbReference>
<dbReference type="CDD" id="cd06583">
    <property type="entry name" value="PGRP"/>
    <property type="match status" value="1"/>
</dbReference>
<dbReference type="GO" id="GO:0008745">
    <property type="term" value="F:N-acetylmuramoyl-L-alanine amidase activity"/>
    <property type="evidence" value="ECO:0007669"/>
    <property type="project" value="UniProtKB-EC"/>
</dbReference>
<dbReference type="PANTHER" id="PTHR30417:SF1">
    <property type="entry name" value="N-ACETYLMURAMOYL-L-ALANINE AMIDASE AMID"/>
    <property type="match status" value="1"/>
</dbReference>
<comment type="caution">
    <text evidence="6">The sequence shown here is derived from an EMBL/GenBank/DDBJ whole genome shotgun (WGS) entry which is preliminary data.</text>
</comment>
<dbReference type="GO" id="GO:0009254">
    <property type="term" value="P:peptidoglycan turnover"/>
    <property type="evidence" value="ECO:0007669"/>
    <property type="project" value="TreeGrafter"/>
</dbReference>
<evidence type="ECO:0000313" key="7">
    <source>
        <dbReference type="Proteomes" id="UP000679691"/>
    </source>
</evidence>
<dbReference type="AlphaFoldDB" id="A0A8T4H8I6"/>
<dbReference type="Pfam" id="PF01510">
    <property type="entry name" value="Amidase_2"/>
    <property type="match status" value="1"/>
</dbReference>
<feature type="domain" description="N-acetylmuramoyl-L-alanine amidase" evidence="5">
    <location>
        <begin position="33"/>
        <end position="173"/>
    </location>
</feature>
<evidence type="ECO:0000256" key="3">
    <source>
        <dbReference type="ARBA" id="ARBA00022801"/>
    </source>
</evidence>
<evidence type="ECO:0000256" key="1">
    <source>
        <dbReference type="ARBA" id="ARBA00001561"/>
    </source>
</evidence>